<evidence type="ECO:0000313" key="2">
    <source>
        <dbReference type="Proteomes" id="UP000198588"/>
    </source>
</evidence>
<dbReference type="Proteomes" id="UP000198588">
    <property type="component" value="Unassembled WGS sequence"/>
</dbReference>
<name>A0A1G5ZTM6_9HYPH</name>
<organism evidence="1 2">
    <name type="scientific">Mesorhizobium qingshengii</name>
    <dbReference type="NCBI Taxonomy" id="1165689"/>
    <lineage>
        <taxon>Bacteria</taxon>
        <taxon>Pseudomonadati</taxon>
        <taxon>Pseudomonadota</taxon>
        <taxon>Alphaproteobacteria</taxon>
        <taxon>Hyphomicrobiales</taxon>
        <taxon>Phyllobacteriaceae</taxon>
        <taxon>Mesorhizobium</taxon>
    </lineage>
</organism>
<dbReference type="EMBL" id="FMXM01000027">
    <property type="protein sequence ID" value="SDA97846.1"/>
    <property type="molecule type" value="Genomic_DNA"/>
</dbReference>
<reference evidence="1 2" key="1">
    <citation type="submission" date="2016-10" db="EMBL/GenBank/DDBJ databases">
        <authorList>
            <person name="de Groot N.N."/>
        </authorList>
    </citation>
    <scope>NUCLEOTIDE SEQUENCE [LARGE SCALE GENOMIC DNA]</scope>
    <source>
        <strain evidence="1 2">CGMCC 1.12097</strain>
    </source>
</reference>
<dbReference type="OrthoDB" id="8040276at2"/>
<proteinExistence type="predicted"/>
<protein>
    <submittedName>
        <fullName evidence="1">Uncharacterized protein</fullName>
    </submittedName>
</protein>
<evidence type="ECO:0000313" key="1">
    <source>
        <dbReference type="EMBL" id="SDA97846.1"/>
    </source>
</evidence>
<accession>A0A1G5ZTM6</accession>
<gene>
    <name evidence="1" type="ORF">SAMN02927914_05995</name>
</gene>
<sequence>MSFRHKKKVNREVEELTAGADAKQAVLGSLRALYPWMSPYHSRPIRDYAFRLFEAPASRPMPEIRFRAFTKLLDLIRKAATRNGLSADAASEICRDFQRRRVLQTGPHLLLLMDPEAYYTHVFSLLGLSAHGCSTYVSYAVSTVSLVEKPRKGPGWLTVGGKPVNVFGLSRSRMAGYNLLAGPGSYRFELVPTEPNLQGDALARLRSLLPKTQFERPAHAIKAANLMLWPKMFAGRFAFLQIDDEDIADLVADHLSDADSWLRAWLLEDSKLASNILAEIDRLVAGPWSGWLPRGTDFFWFYENGKRLPLRLAAGELVHPATGMKVAPFSAPEILERLANRTLIPNLLLVFLVLSILPGVRVLGGSHQPVYYPLMRYVVRRALEVAGVDADLLQALARDDVPGAWGHRVIECDDDPFELFLNGRNGAKSDIIERLGDISFAEACGSMKGFVSDPSWHELHRRLRQGLVTPADAEWACS</sequence>
<dbReference type="AlphaFoldDB" id="A0A1G5ZTM6"/>
<dbReference type="STRING" id="1165689.SAMN02927914_05995"/>